<feature type="domain" description="Gfo/Idh/MocA-like oxidoreductase C-terminal" evidence="3">
    <location>
        <begin position="187"/>
        <end position="249"/>
    </location>
</feature>
<dbReference type="InterPro" id="IPR004104">
    <property type="entry name" value="Gfo/Idh/MocA-like_OxRdtase_C"/>
</dbReference>
<dbReference type="SUPFAM" id="SSF55347">
    <property type="entry name" value="Glyceraldehyde-3-phosphate dehydrogenase-like, C-terminal domain"/>
    <property type="match status" value="1"/>
</dbReference>
<feature type="compositionally biased region" description="Pro residues" evidence="1">
    <location>
        <begin position="1"/>
        <end position="11"/>
    </location>
</feature>
<evidence type="ECO:0000259" key="2">
    <source>
        <dbReference type="Pfam" id="PF01408"/>
    </source>
</evidence>
<accession>A0A2J6TJE5</accession>
<dbReference type="InterPro" id="IPR000683">
    <property type="entry name" value="Gfo/Idh/MocA-like_OxRdtase_N"/>
</dbReference>
<dbReference type="GeneID" id="36590799"/>
<dbReference type="PANTHER" id="PTHR43377:SF12">
    <property type="entry name" value="BINDING ROSSMANN FOLD OXIDOREDUCTASE, PUTATIVE (AFU_ORTHOLOGUE AFUA_3G11840)-RELATED"/>
    <property type="match status" value="1"/>
</dbReference>
<evidence type="ECO:0000259" key="3">
    <source>
        <dbReference type="Pfam" id="PF02894"/>
    </source>
</evidence>
<protein>
    <submittedName>
        <fullName evidence="4">NAD binding Rossmann fold oxidoreductase-like protein</fullName>
    </submittedName>
</protein>
<dbReference type="InterPro" id="IPR051450">
    <property type="entry name" value="Gfo/Idh/MocA_Oxidoreductases"/>
</dbReference>
<sequence>MAPHATSPPPSEITRLPAPSRPAFSPSPPRLLIIGAGNRGNAYASAIQTSTNGLLVSIVEPIPVKRALLGRKFIWGKRDAEEGEEFSDWKDFVSWETERRKREKEGVKVVEGVDAVVICVQDRMHKEVVLGLAPLGLHIMCEKPLATSLDDCVEIYRAVSGTGGEKRLFGIGHVLRYSPHNMLLRKLLVEERVIGDVMAVNHTEPVGWWHFTHSYVRGNWRKESTSAPSLLAKSCHDMDILLWLLCSPPPGSSKPPHLPSTITSSGSLQYFTKPRKPTQAGTATNCLSCPHESNCQFSAKRIYLGPQMQGRQEHFVSIVLPEIEDIVASQGKETGEQALLAKLGEDYDSTTPEGDVEKRNWFGRCVFESDNDVCDNQTVTMTWENDPIALEGESPLQALSGRGSKTATLHMVAFTHKICQRFTHIYGEYGEIFADGDKIEILDFGTGEKKVHWPYVPEGGGHGDGDEGLARQFVLAVDRVKSGGMAVDSAQEEYIGCTAEEIIRSHAAVFAAEEARRGKIVVDFGSWWESEVEGRLRT</sequence>
<keyword evidence="5" id="KW-1185">Reference proteome</keyword>
<dbReference type="STRING" id="1095630.A0A2J6TJE5"/>
<reference evidence="4 5" key="1">
    <citation type="submission" date="2016-04" db="EMBL/GenBank/DDBJ databases">
        <title>A degradative enzymes factory behind the ericoid mycorrhizal symbiosis.</title>
        <authorList>
            <consortium name="DOE Joint Genome Institute"/>
            <person name="Martino E."/>
            <person name="Morin E."/>
            <person name="Grelet G."/>
            <person name="Kuo A."/>
            <person name="Kohler A."/>
            <person name="Daghino S."/>
            <person name="Barry K."/>
            <person name="Choi C."/>
            <person name="Cichocki N."/>
            <person name="Clum A."/>
            <person name="Copeland A."/>
            <person name="Hainaut M."/>
            <person name="Haridas S."/>
            <person name="Labutti K."/>
            <person name="Lindquist E."/>
            <person name="Lipzen A."/>
            <person name="Khouja H.-R."/>
            <person name="Murat C."/>
            <person name="Ohm R."/>
            <person name="Olson A."/>
            <person name="Spatafora J."/>
            <person name="Veneault-Fourrey C."/>
            <person name="Henrissat B."/>
            <person name="Grigoriev I."/>
            <person name="Martin F."/>
            <person name="Perotto S."/>
        </authorList>
    </citation>
    <scope>NUCLEOTIDE SEQUENCE [LARGE SCALE GENOMIC DNA]</scope>
    <source>
        <strain evidence="4 5">E</strain>
    </source>
</reference>
<proteinExistence type="predicted"/>
<dbReference type="Gene3D" id="3.40.50.720">
    <property type="entry name" value="NAD(P)-binding Rossmann-like Domain"/>
    <property type="match status" value="1"/>
</dbReference>
<feature type="compositionally biased region" description="Low complexity" evidence="1">
    <location>
        <begin position="15"/>
        <end position="24"/>
    </location>
</feature>
<dbReference type="Pfam" id="PF01408">
    <property type="entry name" value="GFO_IDH_MocA"/>
    <property type="match status" value="1"/>
</dbReference>
<dbReference type="PANTHER" id="PTHR43377">
    <property type="entry name" value="BILIVERDIN REDUCTASE A"/>
    <property type="match status" value="1"/>
</dbReference>
<evidence type="ECO:0000313" key="5">
    <source>
        <dbReference type="Proteomes" id="UP000235371"/>
    </source>
</evidence>
<dbReference type="InParanoid" id="A0A2J6TJE5"/>
<organism evidence="4 5">
    <name type="scientific">Hyaloscypha bicolor E</name>
    <dbReference type="NCBI Taxonomy" id="1095630"/>
    <lineage>
        <taxon>Eukaryota</taxon>
        <taxon>Fungi</taxon>
        <taxon>Dikarya</taxon>
        <taxon>Ascomycota</taxon>
        <taxon>Pezizomycotina</taxon>
        <taxon>Leotiomycetes</taxon>
        <taxon>Helotiales</taxon>
        <taxon>Hyaloscyphaceae</taxon>
        <taxon>Hyaloscypha</taxon>
        <taxon>Hyaloscypha bicolor</taxon>
    </lineage>
</organism>
<name>A0A2J6TJE5_9HELO</name>
<dbReference type="AlphaFoldDB" id="A0A2J6TJE5"/>
<dbReference type="InterPro" id="IPR036291">
    <property type="entry name" value="NAD(P)-bd_dom_sf"/>
</dbReference>
<dbReference type="Gene3D" id="3.30.360.10">
    <property type="entry name" value="Dihydrodipicolinate Reductase, domain 2"/>
    <property type="match status" value="2"/>
</dbReference>
<dbReference type="OrthoDB" id="2129491at2759"/>
<feature type="region of interest" description="Disordered" evidence="1">
    <location>
        <begin position="1"/>
        <end position="24"/>
    </location>
</feature>
<evidence type="ECO:0000313" key="4">
    <source>
        <dbReference type="EMBL" id="PMD63136.1"/>
    </source>
</evidence>
<evidence type="ECO:0000256" key="1">
    <source>
        <dbReference type="SAM" id="MobiDB-lite"/>
    </source>
</evidence>
<dbReference type="GO" id="GO:0000166">
    <property type="term" value="F:nucleotide binding"/>
    <property type="evidence" value="ECO:0007669"/>
    <property type="project" value="InterPro"/>
</dbReference>
<dbReference type="RefSeq" id="XP_024740040.1">
    <property type="nucleotide sequence ID" value="XM_024882722.1"/>
</dbReference>
<dbReference type="SUPFAM" id="SSF51735">
    <property type="entry name" value="NAD(P)-binding Rossmann-fold domains"/>
    <property type="match status" value="1"/>
</dbReference>
<dbReference type="Proteomes" id="UP000235371">
    <property type="component" value="Unassembled WGS sequence"/>
</dbReference>
<gene>
    <name evidence="4" type="ORF">K444DRAFT_626880</name>
</gene>
<feature type="domain" description="Gfo/Idh/MocA-like oxidoreductase N-terminal" evidence="2">
    <location>
        <begin position="30"/>
        <end position="160"/>
    </location>
</feature>
<dbReference type="Pfam" id="PF02894">
    <property type="entry name" value="GFO_IDH_MocA_C"/>
    <property type="match status" value="1"/>
</dbReference>
<dbReference type="EMBL" id="KZ613782">
    <property type="protein sequence ID" value="PMD63136.1"/>
    <property type="molecule type" value="Genomic_DNA"/>
</dbReference>